<proteinExistence type="predicted"/>
<organism evidence="4 5">
    <name type="scientific">Desmophyllum pertusum</name>
    <dbReference type="NCBI Taxonomy" id="174260"/>
    <lineage>
        <taxon>Eukaryota</taxon>
        <taxon>Metazoa</taxon>
        <taxon>Cnidaria</taxon>
        <taxon>Anthozoa</taxon>
        <taxon>Hexacorallia</taxon>
        <taxon>Scleractinia</taxon>
        <taxon>Caryophylliina</taxon>
        <taxon>Caryophylliidae</taxon>
        <taxon>Desmophyllum</taxon>
    </lineage>
</organism>
<comment type="caution">
    <text evidence="4">The sequence shown here is derived from an EMBL/GenBank/DDBJ whole genome shotgun (WGS) entry which is preliminary data.</text>
</comment>
<dbReference type="InterPro" id="IPR052097">
    <property type="entry name" value="SET-MYND_domain_protein"/>
</dbReference>
<keyword evidence="1" id="KW-0489">Methyltransferase</keyword>
<protein>
    <recommendedName>
        <fullName evidence="6">Tetratricopeptide repeat protein</fullName>
    </recommendedName>
</protein>
<dbReference type="AlphaFoldDB" id="A0A9X0CQU2"/>
<dbReference type="GO" id="GO:0005634">
    <property type="term" value="C:nucleus"/>
    <property type="evidence" value="ECO:0007669"/>
    <property type="project" value="TreeGrafter"/>
</dbReference>
<dbReference type="Gene3D" id="1.25.40.10">
    <property type="entry name" value="Tetratricopeptide repeat domain"/>
    <property type="match status" value="1"/>
</dbReference>
<name>A0A9X0CQU2_9CNID</name>
<keyword evidence="5" id="KW-1185">Reference proteome</keyword>
<evidence type="ECO:0000256" key="3">
    <source>
        <dbReference type="ARBA" id="ARBA00022691"/>
    </source>
</evidence>
<dbReference type="SMART" id="SM00028">
    <property type="entry name" value="TPR"/>
    <property type="match status" value="3"/>
</dbReference>
<evidence type="ECO:0000256" key="2">
    <source>
        <dbReference type="ARBA" id="ARBA00022679"/>
    </source>
</evidence>
<dbReference type="GO" id="GO:0032259">
    <property type="term" value="P:methylation"/>
    <property type="evidence" value="ECO:0007669"/>
    <property type="project" value="UniProtKB-KW"/>
</dbReference>
<dbReference type="GO" id="GO:0042826">
    <property type="term" value="F:histone deacetylase binding"/>
    <property type="evidence" value="ECO:0007669"/>
    <property type="project" value="TreeGrafter"/>
</dbReference>
<dbReference type="GO" id="GO:0005737">
    <property type="term" value="C:cytoplasm"/>
    <property type="evidence" value="ECO:0007669"/>
    <property type="project" value="TreeGrafter"/>
</dbReference>
<dbReference type="InterPro" id="IPR011990">
    <property type="entry name" value="TPR-like_helical_dom_sf"/>
</dbReference>
<dbReference type="EMBL" id="MU826835">
    <property type="protein sequence ID" value="KAJ7372657.1"/>
    <property type="molecule type" value="Genomic_DNA"/>
</dbReference>
<dbReference type="PANTHER" id="PTHR46165">
    <property type="entry name" value="SET AND MYND DOMAIN-CONTAINING PROTEIN 4"/>
    <property type="match status" value="1"/>
</dbReference>
<keyword evidence="3" id="KW-0949">S-adenosyl-L-methionine</keyword>
<accession>A0A9X0CQU2</accession>
<dbReference type="PANTHER" id="PTHR46165:SF7">
    <property type="entry name" value="SET AND MYND DOMAIN-CONTAINING PROTEIN 4"/>
    <property type="match status" value="1"/>
</dbReference>
<evidence type="ECO:0000313" key="5">
    <source>
        <dbReference type="Proteomes" id="UP001163046"/>
    </source>
</evidence>
<evidence type="ECO:0000256" key="1">
    <source>
        <dbReference type="ARBA" id="ARBA00022603"/>
    </source>
</evidence>
<sequence length="190" mass="21761">MHDSGDGLFQEWFNTISSILNQSGHLKEVSTQFGLLRSDEERISFGLSLACVNDVMTVKHCFKPKSASESTRLRNEGNKLYQKKRYREALEVYSSSILNAPVESHGNELSLAIANRSAVLFHLREYRQCLEDIQQALSRGYPLELRYKLLDRQGKCLFELGQNNEALDCFQQAKQALSESKLDHKKRKFG</sequence>
<evidence type="ECO:0000313" key="4">
    <source>
        <dbReference type="EMBL" id="KAJ7372657.1"/>
    </source>
</evidence>
<gene>
    <name evidence="4" type="ORF">OS493_017929</name>
</gene>
<keyword evidence="2" id="KW-0808">Transferase</keyword>
<dbReference type="Proteomes" id="UP001163046">
    <property type="component" value="Unassembled WGS sequence"/>
</dbReference>
<evidence type="ECO:0008006" key="6">
    <source>
        <dbReference type="Google" id="ProtNLM"/>
    </source>
</evidence>
<dbReference type="OrthoDB" id="5945798at2759"/>
<dbReference type="InterPro" id="IPR019734">
    <property type="entry name" value="TPR_rpt"/>
</dbReference>
<dbReference type="GO" id="GO:0008168">
    <property type="term" value="F:methyltransferase activity"/>
    <property type="evidence" value="ECO:0007669"/>
    <property type="project" value="UniProtKB-KW"/>
</dbReference>
<reference evidence="4" key="1">
    <citation type="submission" date="2023-01" db="EMBL/GenBank/DDBJ databases">
        <title>Genome assembly of the deep-sea coral Lophelia pertusa.</title>
        <authorList>
            <person name="Herrera S."/>
            <person name="Cordes E."/>
        </authorList>
    </citation>
    <scope>NUCLEOTIDE SEQUENCE</scope>
    <source>
        <strain evidence="4">USNM1676648</strain>
        <tissue evidence="4">Polyp</tissue>
    </source>
</reference>
<dbReference type="SUPFAM" id="SSF48452">
    <property type="entry name" value="TPR-like"/>
    <property type="match status" value="1"/>
</dbReference>